<dbReference type="UniPathway" id="UPA00109">
    <property type="reaction ID" value="UER00186"/>
</dbReference>
<dbReference type="InterPro" id="IPR017850">
    <property type="entry name" value="Alkaline_phosphatase_core_sf"/>
</dbReference>
<comment type="pathway">
    <text evidence="3 9">Carbohydrate degradation; glycolysis; pyruvate from D-glyceraldehyde 3-phosphate: step 3/5.</text>
</comment>
<gene>
    <name evidence="9" type="primary">gpmI</name>
    <name evidence="16" type="ORF">J0M35_03295</name>
</gene>
<dbReference type="NCBIfam" id="TIGR01307">
    <property type="entry name" value="pgm_bpd_ind"/>
    <property type="match status" value="1"/>
</dbReference>
<dbReference type="PIRSF" id="PIRSF001492">
    <property type="entry name" value="IPGAM"/>
    <property type="match status" value="1"/>
</dbReference>
<feature type="binding site" evidence="9 13">
    <location>
        <position position="398"/>
    </location>
    <ligand>
        <name>Mn(2+)</name>
        <dbReference type="ChEBI" id="CHEBI:29035"/>
        <label>1</label>
    </ligand>
</feature>
<dbReference type="CDD" id="cd16010">
    <property type="entry name" value="iPGM"/>
    <property type="match status" value="1"/>
</dbReference>
<evidence type="ECO:0000256" key="2">
    <source>
        <dbReference type="ARBA" id="ARBA00002315"/>
    </source>
</evidence>
<dbReference type="InterPro" id="IPR006124">
    <property type="entry name" value="Metalloenzyme"/>
</dbReference>
<sequence length="525" mass="57249">MGPLVLAILDGWGITTETRGNAILACKTPNYDLLKSRYHFSKLQASGEFVGLPKGLMGNSEVGHLTLGSGRVVIQKLTLISNTMADGTFFKNPTLVEAVENVKRSGGNLHILGLVSDGCVHSSPDHLDGLIELAKRNQISNFVIHPILDGRDTPPRSALGFMRELERKLSNLGMGKIGVVCGRYYAMDRDQRWERTELYYRALTEGIGEKAESAKEAVEASYAKDTGDEFVKPVIVNDIRIKDGDSVICFNFRPDRVRQISRVLTQPHFDGFVRNVVPKIYYACMTEYDSSLALPVAFNPEVLPSQELHNTLPEILSCHHIGQLHTAETEKYAHVTYFFNGGKEKAVEGETRELIPSLKVATYDLAPSMQTPKVCDLACQAIKSGKHPFIVLNFANPDMVGHTGMMEAAVEAVKSVDAAFGQLLAAVQEANGTLMVTADHGNIEQLIDYQTGEPHTAHTTNPVPFIVASFQKGDNDPLKIADNTSTGCSNRLKDGTIADVAPTILSVLGIEKPKEMSGTSLIAQA</sequence>
<dbReference type="Pfam" id="PF06415">
    <property type="entry name" value="iPGM_N"/>
    <property type="match status" value="1"/>
</dbReference>
<evidence type="ECO:0000256" key="13">
    <source>
        <dbReference type="PIRSR" id="PIRSR001492-3"/>
    </source>
</evidence>
<dbReference type="Gene3D" id="3.40.1450.10">
    <property type="entry name" value="BPG-independent phosphoglycerate mutase, domain B"/>
    <property type="match status" value="1"/>
</dbReference>
<dbReference type="SUPFAM" id="SSF64158">
    <property type="entry name" value="2,3-Bisphosphoglycerate-independent phosphoglycerate mutase, substrate-binding domain"/>
    <property type="match status" value="1"/>
</dbReference>
<feature type="binding site" evidence="9 12">
    <location>
        <position position="183"/>
    </location>
    <ligand>
        <name>substrate</name>
    </ligand>
</feature>
<comment type="caution">
    <text evidence="16">The sequence shown here is derived from an EMBL/GenBank/DDBJ whole genome shotgun (WGS) entry which is preliminary data.</text>
</comment>
<dbReference type="PANTHER" id="PTHR31637">
    <property type="entry name" value="2,3-BISPHOSPHOGLYCERATE-INDEPENDENT PHOSPHOGLYCERATE MUTASE"/>
    <property type="match status" value="1"/>
</dbReference>
<evidence type="ECO:0000256" key="9">
    <source>
        <dbReference type="HAMAP-Rule" id="MF_01038"/>
    </source>
</evidence>
<evidence type="ECO:0000256" key="6">
    <source>
        <dbReference type="ARBA" id="ARBA00023152"/>
    </source>
</evidence>
<feature type="domain" description="BPG-independent PGAM N-terminal" evidence="15">
    <location>
        <begin position="80"/>
        <end position="289"/>
    </location>
</feature>
<name>A0A8J7PCU4_9BACT</name>
<dbReference type="Proteomes" id="UP000664277">
    <property type="component" value="Unassembled WGS sequence"/>
</dbReference>
<accession>A0A8J7PCU4</accession>
<feature type="binding site" evidence="9 12">
    <location>
        <position position="189"/>
    </location>
    <ligand>
        <name>substrate</name>
    </ligand>
</feature>
<comment type="function">
    <text evidence="2 9">Catalyzes the interconversion of 2-phosphoglycerate and 3-phosphoglycerate.</text>
</comment>
<evidence type="ECO:0000256" key="11">
    <source>
        <dbReference type="PIRSR" id="PIRSR001492-1"/>
    </source>
</evidence>
<feature type="binding site" evidence="9 13">
    <location>
        <position position="60"/>
    </location>
    <ligand>
        <name>Mn(2+)</name>
        <dbReference type="ChEBI" id="CHEBI:29035"/>
        <label>2</label>
    </ligand>
</feature>
<evidence type="ECO:0000256" key="12">
    <source>
        <dbReference type="PIRSR" id="PIRSR001492-2"/>
    </source>
</evidence>
<dbReference type="GO" id="GO:0004619">
    <property type="term" value="F:phosphoglycerate mutase activity"/>
    <property type="evidence" value="ECO:0007669"/>
    <property type="project" value="UniProtKB-UniRule"/>
</dbReference>
<feature type="binding site" evidence="9 12">
    <location>
        <begin position="253"/>
        <end position="256"/>
    </location>
    <ligand>
        <name>substrate</name>
    </ligand>
</feature>
<dbReference type="GO" id="GO:0005737">
    <property type="term" value="C:cytoplasm"/>
    <property type="evidence" value="ECO:0007669"/>
    <property type="project" value="InterPro"/>
</dbReference>
<evidence type="ECO:0000259" key="14">
    <source>
        <dbReference type="Pfam" id="PF01676"/>
    </source>
</evidence>
<dbReference type="EC" id="5.4.2.12" evidence="9 10"/>
<feature type="binding site" evidence="9 13">
    <location>
        <position position="439"/>
    </location>
    <ligand>
        <name>Mn(2+)</name>
        <dbReference type="ChEBI" id="CHEBI:29035"/>
        <label>2</label>
    </ligand>
</feature>
<evidence type="ECO:0000256" key="4">
    <source>
        <dbReference type="ARBA" id="ARBA00008819"/>
    </source>
</evidence>
<comment type="catalytic activity">
    <reaction evidence="1 9">
        <text>(2R)-2-phosphoglycerate = (2R)-3-phosphoglycerate</text>
        <dbReference type="Rhea" id="RHEA:15901"/>
        <dbReference type="ChEBI" id="CHEBI:58272"/>
        <dbReference type="ChEBI" id="CHEBI:58289"/>
        <dbReference type="EC" id="5.4.2.12"/>
    </reaction>
</comment>
<dbReference type="GO" id="GO:0030145">
    <property type="term" value="F:manganese ion binding"/>
    <property type="evidence" value="ECO:0007669"/>
    <property type="project" value="UniProtKB-UniRule"/>
</dbReference>
<feature type="binding site" evidence="9 13">
    <location>
        <position position="440"/>
    </location>
    <ligand>
        <name>Mn(2+)</name>
        <dbReference type="ChEBI" id="CHEBI:29035"/>
        <label>2</label>
    </ligand>
</feature>
<keyword evidence="8 9" id="KW-0413">Isomerase</keyword>
<evidence type="ECO:0000313" key="17">
    <source>
        <dbReference type="Proteomes" id="UP000664277"/>
    </source>
</evidence>
<feature type="binding site" evidence="9 13">
    <location>
        <position position="10"/>
    </location>
    <ligand>
        <name>Mn(2+)</name>
        <dbReference type="ChEBI" id="CHEBI:29035"/>
        <label>2</label>
    </ligand>
</feature>
<keyword evidence="5 9" id="KW-0479">Metal-binding</keyword>
<organism evidence="16 17">
    <name type="scientific">Candidatus Obscuribacter phosphatis</name>
    <dbReference type="NCBI Taxonomy" id="1906157"/>
    <lineage>
        <taxon>Bacteria</taxon>
        <taxon>Bacillati</taxon>
        <taxon>Candidatus Melainabacteria</taxon>
        <taxon>Candidatus Obscuribacterales</taxon>
        <taxon>Candidatus Obscuribacteraceae</taxon>
        <taxon>Candidatus Obscuribacter</taxon>
    </lineage>
</organism>
<keyword evidence="7 9" id="KW-0464">Manganese</keyword>
<dbReference type="Pfam" id="PF01676">
    <property type="entry name" value="Metalloenzyme"/>
    <property type="match status" value="1"/>
</dbReference>
<comment type="similarity">
    <text evidence="4 9">Belongs to the BPG-independent phosphoglycerate mutase family.</text>
</comment>
<evidence type="ECO:0000259" key="15">
    <source>
        <dbReference type="Pfam" id="PF06415"/>
    </source>
</evidence>
<evidence type="ECO:0000256" key="5">
    <source>
        <dbReference type="ARBA" id="ARBA00022723"/>
    </source>
</evidence>
<dbReference type="AlphaFoldDB" id="A0A8J7PCU4"/>
<dbReference type="GO" id="GO:0006096">
    <property type="term" value="P:glycolytic process"/>
    <property type="evidence" value="ECO:0007669"/>
    <property type="project" value="UniProtKB-UniRule"/>
</dbReference>
<feature type="binding site" evidence="9 12">
    <location>
        <position position="331"/>
    </location>
    <ligand>
        <name>substrate</name>
    </ligand>
</feature>
<dbReference type="InterPro" id="IPR011258">
    <property type="entry name" value="BPG-indep_PGM_N"/>
</dbReference>
<evidence type="ECO:0000256" key="10">
    <source>
        <dbReference type="NCBIfam" id="TIGR01307"/>
    </source>
</evidence>
<evidence type="ECO:0000313" key="16">
    <source>
        <dbReference type="EMBL" id="MBN8659363.1"/>
    </source>
</evidence>
<feature type="domain" description="Metalloenzyme" evidence="14">
    <location>
        <begin position="3"/>
        <end position="512"/>
    </location>
</feature>
<feature type="active site" description="Phosphoserine intermediate" evidence="9 11">
    <location>
        <position position="60"/>
    </location>
</feature>
<evidence type="ECO:0000256" key="1">
    <source>
        <dbReference type="ARBA" id="ARBA00000370"/>
    </source>
</evidence>
<reference evidence="16" key="1">
    <citation type="submission" date="2021-02" db="EMBL/GenBank/DDBJ databases">
        <title>Genome-Resolved Metagenomics of a Microbial Community Performing Photosynthetic Biological Nutrient Removal.</title>
        <authorList>
            <person name="Mcdaniel E.A."/>
        </authorList>
    </citation>
    <scope>NUCLEOTIDE SEQUENCE</scope>
    <source>
        <strain evidence="16">UWPOB_OBS1</strain>
    </source>
</reference>
<evidence type="ECO:0000256" key="3">
    <source>
        <dbReference type="ARBA" id="ARBA00004798"/>
    </source>
</evidence>
<feature type="binding site" evidence="9 13">
    <location>
        <position position="458"/>
    </location>
    <ligand>
        <name>Mn(2+)</name>
        <dbReference type="ChEBI" id="CHEBI:29035"/>
        <label>1</label>
    </ligand>
</feature>
<protein>
    <recommendedName>
        <fullName evidence="9 10">2,3-bisphosphoglycerate-independent phosphoglycerate mutase</fullName>
        <shortName evidence="9">BPG-independent PGAM</shortName>
        <shortName evidence="9">Phosphoglyceromutase</shortName>
        <shortName evidence="9">iPGM</shortName>
        <ecNumber evidence="9 10">5.4.2.12</ecNumber>
    </recommendedName>
</protein>
<dbReference type="PANTHER" id="PTHR31637:SF0">
    <property type="entry name" value="2,3-BISPHOSPHOGLYCERATE-INDEPENDENT PHOSPHOGLYCERATE MUTASE"/>
    <property type="match status" value="1"/>
</dbReference>
<dbReference type="GO" id="GO:0006007">
    <property type="term" value="P:glucose catabolic process"/>
    <property type="evidence" value="ECO:0007669"/>
    <property type="project" value="InterPro"/>
</dbReference>
<dbReference type="FunFam" id="3.40.1450.10:FF:000002">
    <property type="entry name" value="2,3-bisphosphoglycerate-independent phosphoglycerate mutase"/>
    <property type="match status" value="1"/>
</dbReference>
<dbReference type="HAMAP" id="MF_01038">
    <property type="entry name" value="GpmI"/>
    <property type="match status" value="1"/>
</dbReference>
<comment type="cofactor">
    <cofactor evidence="9">
        <name>Mn(2+)</name>
        <dbReference type="ChEBI" id="CHEBI:29035"/>
    </cofactor>
    <text evidence="9">Binds 2 manganese ions per subunit.</text>
</comment>
<evidence type="ECO:0000256" key="8">
    <source>
        <dbReference type="ARBA" id="ARBA00023235"/>
    </source>
</evidence>
<keyword evidence="6 9" id="KW-0324">Glycolysis</keyword>
<dbReference type="InterPro" id="IPR036646">
    <property type="entry name" value="PGAM_B_sf"/>
</dbReference>
<dbReference type="Gene3D" id="3.40.720.10">
    <property type="entry name" value="Alkaline Phosphatase, subunit A"/>
    <property type="match status" value="1"/>
</dbReference>
<proteinExistence type="inferred from homology"/>
<evidence type="ECO:0000256" key="7">
    <source>
        <dbReference type="ARBA" id="ARBA00023211"/>
    </source>
</evidence>
<feature type="binding site" evidence="9 12">
    <location>
        <position position="121"/>
    </location>
    <ligand>
        <name>substrate</name>
    </ligand>
</feature>
<comment type="subunit">
    <text evidence="9">Monomer.</text>
</comment>
<feature type="binding site" evidence="9 13">
    <location>
        <position position="402"/>
    </location>
    <ligand>
        <name>Mn(2+)</name>
        <dbReference type="ChEBI" id="CHEBI:29035"/>
        <label>1</label>
    </ligand>
</feature>
<feature type="binding site" evidence="9 12">
    <location>
        <begin position="151"/>
        <end position="152"/>
    </location>
    <ligand>
        <name>substrate</name>
    </ligand>
</feature>
<dbReference type="SUPFAM" id="SSF53649">
    <property type="entry name" value="Alkaline phosphatase-like"/>
    <property type="match status" value="1"/>
</dbReference>
<dbReference type="InterPro" id="IPR005995">
    <property type="entry name" value="Pgm_bpd_ind"/>
</dbReference>
<dbReference type="EMBL" id="JAFLCK010000003">
    <property type="protein sequence ID" value="MBN8659363.1"/>
    <property type="molecule type" value="Genomic_DNA"/>
</dbReference>